<dbReference type="InterPro" id="IPR001958">
    <property type="entry name" value="Tet-R_TetA/multi-R_MdtG-like"/>
</dbReference>
<dbReference type="GO" id="GO:0016746">
    <property type="term" value="F:acyltransferase activity"/>
    <property type="evidence" value="ECO:0007669"/>
    <property type="project" value="InterPro"/>
</dbReference>
<feature type="transmembrane region" description="Helical" evidence="7">
    <location>
        <begin position="383"/>
        <end position="403"/>
    </location>
</feature>
<dbReference type="CDD" id="cd06173">
    <property type="entry name" value="MFS_MefA_like"/>
    <property type="match status" value="1"/>
</dbReference>
<feature type="transmembrane region" description="Helical" evidence="7">
    <location>
        <begin position="318"/>
        <end position="342"/>
    </location>
</feature>
<gene>
    <name evidence="9" type="ORF">JIN87_07200</name>
</gene>
<evidence type="ECO:0000256" key="3">
    <source>
        <dbReference type="ARBA" id="ARBA00022598"/>
    </source>
</evidence>
<dbReference type="PANTHER" id="PTHR43201">
    <property type="entry name" value="ACYL-COA SYNTHETASE"/>
    <property type="match status" value="1"/>
</dbReference>
<feature type="transmembrane region" description="Helical" evidence="7">
    <location>
        <begin position="141"/>
        <end position="161"/>
    </location>
</feature>
<evidence type="ECO:0000256" key="7">
    <source>
        <dbReference type="SAM" id="Phobius"/>
    </source>
</evidence>
<comment type="caution">
    <text evidence="9">The sequence shown here is derived from an EMBL/GenBank/DDBJ whole genome shotgun (WGS) entry which is preliminary data.</text>
</comment>
<name>A0A934S041_9BACT</name>
<dbReference type="Pfam" id="PF00501">
    <property type="entry name" value="AMP-binding"/>
    <property type="match status" value="1"/>
</dbReference>
<protein>
    <submittedName>
        <fullName evidence="9">MFS transporter</fullName>
    </submittedName>
</protein>
<dbReference type="Pfam" id="PF01553">
    <property type="entry name" value="Acyltransferase"/>
    <property type="match status" value="1"/>
</dbReference>
<keyword evidence="5 7" id="KW-1133">Transmembrane helix</keyword>
<dbReference type="GO" id="GO:0031956">
    <property type="term" value="F:medium-chain fatty acid-CoA ligase activity"/>
    <property type="evidence" value="ECO:0007669"/>
    <property type="project" value="TreeGrafter"/>
</dbReference>
<dbReference type="InterPro" id="IPR042099">
    <property type="entry name" value="ANL_N_sf"/>
</dbReference>
<dbReference type="SMART" id="SM00563">
    <property type="entry name" value="PlsC"/>
    <property type="match status" value="1"/>
</dbReference>
<dbReference type="PRINTS" id="PR01035">
    <property type="entry name" value="TCRTETA"/>
</dbReference>
<dbReference type="Proteomes" id="UP000617628">
    <property type="component" value="Unassembled WGS sequence"/>
</dbReference>
<feature type="domain" description="Phospholipid/glycerol acyltransferase" evidence="8">
    <location>
        <begin position="436"/>
        <end position="547"/>
    </location>
</feature>
<comment type="similarity">
    <text evidence="2">Belongs to the ATP-dependent AMP-binding enzyme family.</text>
</comment>
<dbReference type="SUPFAM" id="SSF56801">
    <property type="entry name" value="Acetyl-CoA synthetase-like"/>
    <property type="match status" value="1"/>
</dbReference>
<evidence type="ECO:0000313" key="9">
    <source>
        <dbReference type="EMBL" id="MBK1876648.1"/>
    </source>
</evidence>
<dbReference type="InterPro" id="IPR045851">
    <property type="entry name" value="AMP-bd_C_sf"/>
</dbReference>
<dbReference type="SUPFAM" id="SSF103473">
    <property type="entry name" value="MFS general substrate transporter"/>
    <property type="match status" value="1"/>
</dbReference>
<feature type="transmembrane region" description="Helical" evidence="7">
    <location>
        <begin position="44"/>
        <end position="66"/>
    </location>
</feature>
<dbReference type="RefSeq" id="WP_200354865.1">
    <property type="nucleotide sequence ID" value="NZ_JAENIL010000011.1"/>
</dbReference>
<dbReference type="Gene3D" id="3.30.300.30">
    <property type="match status" value="1"/>
</dbReference>
<feature type="transmembrane region" description="Helical" evidence="7">
    <location>
        <begin position="291"/>
        <end position="312"/>
    </location>
</feature>
<evidence type="ECO:0000256" key="6">
    <source>
        <dbReference type="ARBA" id="ARBA00023136"/>
    </source>
</evidence>
<evidence type="ECO:0000313" key="10">
    <source>
        <dbReference type="Proteomes" id="UP000617628"/>
    </source>
</evidence>
<dbReference type="InterPro" id="IPR011701">
    <property type="entry name" value="MFS"/>
</dbReference>
<dbReference type="InterPro" id="IPR002123">
    <property type="entry name" value="Plipid/glycerol_acylTrfase"/>
</dbReference>
<dbReference type="AlphaFoldDB" id="A0A934S041"/>
<feature type="transmembrane region" description="Helical" evidence="7">
    <location>
        <begin position="223"/>
        <end position="245"/>
    </location>
</feature>
<evidence type="ECO:0000256" key="2">
    <source>
        <dbReference type="ARBA" id="ARBA00006432"/>
    </source>
</evidence>
<dbReference type="PANTHER" id="PTHR43201:SF5">
    <property type="entry name" value="MEDIUM-CHAIN ACYL-COA LIGASE ACSF2, MITOCHONDRIAL"/>
    <property type="match status" value="1"/>
</dbReference>
<dbReference type="CDD" id="cd07989">
    <property type="entry name" value="LPLAT_AGPAT-like"/>
    <property type="match status" value="1"/>
</dbReference>
<dbReference type="GO" id="GO:0006631">
    <property type="term" value="P:fatty acid metabolic process"/>
    <property type="evidence" value="ECO:0007669"/>
    <property type="project" value="TreeGrafter"/>
</dbReference>
<keyword evidence="4 7" id="KW-0812">Transmembrane</keyword>
<feature type="transmembrane region" description="Helical" evidence="7">
    <location>
        <begin position="354"/>
        <end position="377"/>
    </location>
</feature>
<feature type="transmembrane region" description="Helical" evidence="7">
    <location>
        <begin position="173"/>
        <end position="193"/>
    </location>
</feature>
<dbReference type="Gene3D" id="3.40.50.12780">
    <property type="entry name" value="N-terminal domain of ligase-like"/>
    <property type="match status" value="1"/>
</dbReference>
<evidence type="ECO:0000256" key="4">
    <source>
        <dbReference type="ARBA" id="ARBA00022692"/>
    </source>
</evidence>
<keyword evidence="6 7" id="KW-0472">Membrane</keyword>
<evidence type="ECO:0000256" key="5">
    <source>
        <dbReference type="ARBA" id="ARBA00022989"/>
    </source>
</evidence>
<evidence type="ECO:0000259" key="8">
    <source>
        <dbReference type="SMART" id="SM00563"/>
    </source>
</evidence>
<proteinExistence type="inferred from homology"/>
<dbReference type="GO" id="GO:0022857">
    <property type="term" value="F:transmembrane transporter activity"/>
    <property type="evidence" value="ECO:0007669"/>
    <property type="project" value="InterPro"/>
</dbReference>
<reference evidence="9" key="1">
    <citation type="submission" date="2021-01" db="EMBL/GenBank/DDBJ databases">
        <title>Modified the classification status of verrucomicrobia.</title>
        <authorList>
            <person name="Feng X."/>
        </authorList>
    </citation>
    <scope>NUCLEOTIDE SEQUENCE</scope>
    <source>
        <strain evidence="9">KCTC 13126</strain>
    </source>
</reference>
<dbReference type="GO" id="GO:0016020">
    <property type="term" value="C:membrane"/>
    <property type="evidence" value="ECO:0007669"/>
    <property type="project" value="UniProtKB-SubCell"/>
</dbReference>
<dbReference type="InterPro" id="IPR036259">
    <property type="entry name" value="MFS_trans_sf"/>
</dbReference>
<comment type="subcellular location">
    <subcellularLocation>
        <location evidence="1">Membrane</location>
        <topology evidence="1">Multi-pass membrane protein</topology>
    </subcellularLocation>
</comment>
<keyword evidence="10" id="KW-1185">Reference proteome</keyword>
<feature type="transmembrane region" description="Helical" evidence="7">
    <location>
        <begin position="265"/>
        <end position="284"/>
    </location>
</feature>
<accession>A0A934S041</accession>
<dbReference type="Gene3D" id="1.20.1250.20">
    <property type="entry name" value="MFS general substrate transporter like domains"/>
    <property type="match status" value="1"/>
</dbReference>
<dbReference type="Pfam" id="PF07690">
    <property type="entry name" value="MFS_1"/>
    <property type="match status" value="1"/>
</dbReference>
<dbReference type="EMBL" id="JAENIL010000011">
    <property type="protein sequence ID" value="MBK1876648.1"/>
    <property type="molecule type" value="Genomic_DNA"/>
</dbReference>
<feature type="transmembrane region" description="Helical" evidence="7">
    <location>
        <begin position="102"/>
        <end position="120"/>
    </location>
</feature>
<dbReference type="InterPro" id="IPR000873">
    <property type="entry name" value="AMP-dep_synth/lig_dom"/>
</dbReference>
<dbReference type="SUPFAM" id="SSF69593">
    <property type="entry name" value="Glycerol-3-phosphate (1)-acyltransferase"/>
    <property type="match status" value="1"/>
</dbReference>
<organism evidence="9 10">
    <name type="scientific">Pelagicoccus mobilis</name>
    <dbReference type="NCBI Taxonomy" id="415221"/>
    <lineage>
        <taxon>Bacteria</taxon>
        <taxon>Pseudomonadati</taxon>
        <taxon>Verrucomicrobiota</taxon>
        <taxon>Opitutia</taxon>
        <taxon>Puniceicoccales</taxon>
        <taxon>Pelagicoccaceae</taxon>
        <taxon>Pelagicoccus</taxon>
    </lineage>
</organism>
<sequence>MNANVPLSSSYRLVVTQGLNAFGDHAAKITASALVAATFPEKQAAIWVGVVSALYVLPYIFLAPIAGRLTSRFSKLSVVKGSLLLQTVAMAGLAFSAWLHSFVGVIVSLGMVACQSSFLAPSRNALLKDLCGVQRIGQMMGLLGLAGVGATLAGLAIGGWSFDRVWEFVGSPWLAASVLGGVSASIAALAFVVTNGIRREEESEREDEVAFGAILRELGSRPVLRWSSLGLAWFYGVGAMLVMILLQDSRLDHGQSVGSASQGGLMAALLGLGVALGSGVAAFVCRKRIEVGLSFLGSILLAVLVPATALLWNAGDWAVAGIFLLGVSGGLFSAPLNALFVASARDEVRVGSIAANNLVINLVSGVFVLLAAGMGYLEWLPQLQLWVVAATSFVVLGFMLWLVPESLVRLALLAIAKIVYPMKLRGIENMPKDGGVLLVANHVSYADAVLLWVASPRPVRFIGTDEMLRYPWMRWAYRKFNVIPVAPKRAKEAISKTVASLKEGNVVCVFPEGALTRTGMLMPFKKGAELISRMSKCPVLPAYIDGMWGSVFSFSDKPFRYRAGMPLRRPLTISFGEKIDCDRVSTETIRGSVMELSERSFSARRELNASLGGMALRALKRASFSETLVDRSLGGKRIRGFELLVAGLAMSRFLKSGTSKGRVGILLPPGLPGFAANLGAIWSGKSSVNLNPTVSSSGFSSMLAKADVDLVLSSRKLLSRFPELEFSEARLVCVEDIASIFRGPRVWRDVLASCVLPSRLLASVYSISGAGGDREATLLFSSGSSAEPKAIPISHRNLVANATQLSECYLMRSTDVLLANLPLFHSFGLTGGLWLPLLKGMRIVSVASPLQAKQNIEAVKDESVSVMLGTPTFLRSYLKRATVEAFATLRLVVAGAEKLPAAMAREWESKFGLPILEGYGMTECSPVIAANCLQSRERIGRYALKQVGAKVGSVGRPMPGVAIRIVDEMDTSLLKPSGESGVILVKGANVFRGYLDCVQENRFVEDQWLNTGDIGRLDEDGFLVIEGRLSRFSKIGGEMVSHASVEAAIIEAYPELCSREECAIFVGARPCPKKGEALVLLTTCASELGEVGARLREAGLPNLWVPQRIVEVERLPVLGTGKLDLKACSSLCSTSEQQPLASCASA</sequence>
<keyword evidence="3" id="KW-0436">Ligase</keyword>
<evidence type="ECO:0000256" key="1">
    <source>
        <dbReference type="ARBA" id="ARBA00004141"/>
    </source>
</evidence>